<dbReference type="EMBL" id="PXYW01000049">
    <property type="protein sequence ID" value="PSR32202.1"/>
    <property type="molecule type" value="Genomic_DNA"/>
</dbReference>
<comment type="caution">
    <text evidence="1">The sequence shown here is derived from an EMBL/GenBank/DDBJ whole genome shotgun (WGS) entry which is preliminary data.</text>
</comment>
<evidence type="ECO:0000313" key="1">
    <source>
        <dbReference type="EMBL" id="PSR32202.1"/>
    </source>
</evidence>
<protein>
    <submittedName>
        <fullName evidence="1">Uncharacterized protein</fullName>
    </submittedName>
</protein>
<name>A0A2T2XCL9_9FIRM</name>
<reference evidence="1 2" key="1">
    <citation type="journal article" date="2014" name="BMC Genomics">
        <title>Comparison of environmental and isolate Sulfobacillus genomes reveals diverse carbon, sulfur, nitrogen, and hydrogen metabolisms.</title>
        <authorList>
            <person name="Justice N.B."/>
            <person name="Norman A."/>
            <person name="Brown C.T."/>
            <person name="Singh A."/>
            <person name="Thomas B.C."/>
            <person name="Banfield J.F."/>
        </authorList>
    </citation>
    <scope>NUCLEOTIDE SEQUENCE [LARGE SCALE GENOMIC DNA]</scope>
    <source>
        <strain evidence="1">AMDSBA4</strain>
    </source>
</reference>
<organism evidence="1 2">
    <name type="scientific">Sulfobacillus benefaciens</name>
    <dbReference type="NCBI Taxonomy" id="453960"/>
    <lineage>
        <taxon>Bacteria</taxon>
        <taxon>Bacillati</taxon>
        <taxon>Bacillota</taxon>
        <taxon>Clostridia</taxon>
        <taxon>Eubacteriales</taxon>
        <taxon>Clostridiales Family XVII. Incertae Sedis</taxon>
        <taxon>Sulfobacillus</taxon>
    </lineage>
</organism>
<proteinExistence type="predicted"/>
<dbReference type="AlphaFoldDB" id="A0A2T2XCL9"/>
<accession>A0A2T2XCL9</accession>
<sequence length="66" mass="7092">MPLDHTPAPPGRKDAIFMPEGAAAAAWGTMCVINTLVGLNRGLCLIVPSDNAGRYIIIVTENQSWR</sequence>
<dbReference type="Proteomes" id="UP000242972">
    <property type="component" value="Unassembled WGS sequence"/>
</dbReference>
<evidence type="ECO:0000313" key="2">
    <source>
        <dbReference type="Proteomes" id="UP000242972"/>
    </source>
</evidence>
<gene>
    <name evidence="1" type="ORF">C7B46_15415</name>
</gene>